<dbReference type="OrthoDB" id="289935at2759"/>
<keyword evidence="4" id="KW-1185">Reference proteome</keyword>
<dbReference type="OMA" id="RVEDHNS"/>
<dbReference type="EMBL" id="GG662372">
    <property type="protein sequence ID" value="EAS05395.2"/>
    <property type="molecule type" value="Genomic_DNA"/>
</dbReference>
<feature type="signal peptide" evidence="2">
    <location>
        <begin position="1"/>
        <end position="18"/>
    </location>
</feature>
<sequence length="374" mass="42538">MRLRAFILLVVLIGTAMAVTMKTKLNSPQAKAIENLRNAKHSWSKLVLNLAELHMMMTDSSYDDLEQVLNDLIQDLSDKSQRYQNNYNEETSAHNEAVSRFNSEISSANSDIASTTSLLNDVLYPKKHDLEITIASQEQDIDDSQSYIDKITSDREESHNKWSERVEDHNSAVIAIEDAEKILNQLLYGDPVSMIQVQASKNALIKIEKQLSKKIDSSLAKALVDLATKEYANQETVRKVLDMLEQIKISIQNSLVSENSNENREQSDFEKNLEITNEHIYNVSNSLATNKNDSDNTNNTIQQNEAFLTLRKEDLTRATSDLEAEQQHFQQITNNFNDIIDQINTELDSCHQALAVIENGTFANFIQEKFHNIQ</sequence>
<feature type="coiled-coil region" evidence="1">
    <location>
        <begin position="62"/>
        <end position="93"/>
    </location>
</feature>
<gene>
    <name evidence="3" type="ORF">TTHERM_00697290</name>
</gene>
<organism evidence="3 4">
    <name type="scientific">Tetrahymena thermophila (strain SB210)</name>
    <dbReference type="NCBI Taxonomy" id="312017"/>
    <lineage>
        <taxon>Eukaryota</taxon>
        <taxon>Sar</taxon>
        <taxon>Alveolata</taxon>
        <taxon>Ciliophora</taxon>
        <taxon>Intramacronucleata</taxon>
        <taxon>Oligohymenophorea</taxon>
        <taxon>Hymenostomatida</taxon>
        <taxon>Tetrahymenina</taxon>
        <taxon>Tetrahymenidae</taxon>
        <taxon>Tetrahymena</taxon>
    </lineage>
</organism>
<keyword evidence="2" id="KW-0732">Signal</keyword>
<dbReference type="RefSeq" id="XP_001025640.2">
    <property type="nucleotide sequence ID" value="XM_001025640.3"/>
</dbReference>
<dbReference type="GeneID" id="7840909"/>
<dbReference type="KEGG" id="tet:TTHERM_00697290"/>
<evidence type="ECO:0000313" key="3">
    <source>
        <dbReference type="EMBL" id="EAS05395.2"/>
    </source>
</evidence>
<evidence type="ECO:0000256" key="2">
    <source>
        <dbReference type="SAM" id="SignalP"/>
    </source>
</evidence>
<dbReference type="Proteomes" id="UP000009168">
    <property type="component" value="Unassembled WGS sequence"/>
</dbReference>
<reference evidence="4" key="1">
    <citation type="journal article" date="2006" name="PLoS Biol.">
        <title>Macronuclear genome sequence of the ciliate Tetrahymena thermophila, a model eukaryote.</title>
        <authorList>
            <person name="Eisen J.A."/>
            <person name="Coyne R.S."/>
            <person name="Wu M."/>
            <person name="Wu D."/>
            <person name="Thiagarajan M."/>
            <person name="Wortman J.R."/>
            <person name="Badger J.H."/>
            <person name="Ren Q."/>
            <person name="Amedeo P."/>
            <person name="Jones K.M."/>
            <person name="Tallon L.J."/>
            <person name="Delcher A.L."/>
            <person name="Salzberg S.L."/>
            <person name="Silva J.C."/>
            <person name="Haas B.J."/>
            <person name="Majoros W.H."/>
            <person name="Farzad M."/>
            <person name="Carlton J.M."/>
            <person name="Smith R.K. Jr."/>
            <person name="Garg J."/>
            <person name="Pearlman R.E."/>
            <person name="Karrer K.M."/>
            <person name="Sun L."/>
            <person name="Manning G."/>
            <person name="Elde N.C."/>
            <person name="Turkewitz A.P."/>
            <person name="Asai D.J."/>
            <person name="Wilkes D.E."/>
            <person name="Wang Y."/>
            <person name="Cai H."/>
            <person name="Collins K."/>
            <person name="Stewart B.A."/>
            <person name="Lee S.R."/>
            <person name="Wilamowska K."/>
            <person name="Weinberg Z."/>
            <person name="Ruzzo W.L."/>
            <person name="Wloga D."/>
            <person name="Gaertig J."/>
            <person name="Frankel J."/>
            <person name="Tsao C.-C."/>
            <person name="Gorovsky M.A."/>
            <person name="Keeling P.J."/>
            <person name="Waller R.F."/>
            <person name="Patron N.J."/>
            <person name="Cherry J.M."/>
            <person name="Stover N.A."/>
            <person name="Krieger C.J."/>
            <person name="del Toro C."/>
            <person name="Ryder H.F."/>
            <person name="Williamson S.C."/>
            <person name="Barbeau R.A."/>
            <person name="Hamilton E.P."/>
            <person name="Orias E."/>
        </authorList>
    </citation>
    <scope>NUCLEOTIDE SEQUENCE [LARGE SCALE GENOMIC DNA]</scope>
    <source>
        <strain evidence="4">SB210</strain>
    </source>
</reference>
<dbReference type="AlphaFoldDB" id="Q24C43"/>
<dbReference type="InParanoid" id="Q24C43"/>
<evidence type="ECO:0000313" key="4">
    <source>
        <dbReference type="Proteomes" id="UP000009168"/>
    </source>
</evidence>
<evidence type="ECO:0000256" key="1">
    <source>
        <dbReference type="SAM" id="Coils"/>
    </source>
</evidence>
<feature type="chain" id="PRO_5004202247" evidence="2">
    <location>
        <begin position="19"/>
        <end position="374"/>
    </location>
</feature>
<proteinExistence type="predicted"/>
<keyword evidence="1" id="KW-0175">Coiled coil</keyword>
<name>Q24C43_TETTS</name>
<protein>
    <submittedName>
        <fullName evidence="3">Trichocyst matrix protein T1-B, putative</fullName>
    </submittedName>
</protein>
<dbReference type="eggNOG" id="ENOG502STXU">
    <property type="taxonomic scope" value="Eukaryota"/>
</dbReference>
<dbReference type="HOGENOM" id="CLU_740787_0_0_1"/>
<accession>Q24C43</accession>